<accession>A0ABW2I282</accession>
<comment type="caution">
    <text evidence="6">The sequence shown here is derived from an EMBL/GenBank/DDBJ whole genome shotgun (WGS) entry which is preliminary data.</text>
</comment>
<evidence type="ECO:0000313" key="6">
    <source>
        <dbReference type="EMBL" id="MFC7278982.1"/>
    </source>
</evidence>
<dbReference type="Pfam" id="PF00440">
    <property type="entry name" value="TetR_N"/>
    <property type="match status" value="1"/>
</dbReference>
<dbReference type="InterPro" id="IPR009057">
    <property type="entry name" value="Homeodomain-like_sf"/>
</dbReference>
<evidence type="ECO:0000256" key="2">
    <source>
        <dbReference type="ARBA" id="ARBA00023125"/>
    </source>
</evidence>
<dbReference type="EMBL" id="JBHTBJ010000041">
    <property type="protein sequence ID" value="MFC7278982.1"/>
    <property type="molecule type" value="Genomic_DNA"/>
</dbReference>
<reference evidence="7" key="1">
    <citation type="journal article" date="2019" name="Int. J. Syst. Evol. Microbiol.">
        <title>The Global Catalogue of Microorganisms (GCM) 10K type strain sequencing project: providing services to taxonomists for standard genome sequencing and annotation.</title>
        <authorList>
            <consortium name="The Broad Institute Genomics Platform"/>
            <consortium name="The Broad Institute Genome Sequencing Center for Infectious Disease"/>
            <person name="Wu L."/>
            <person name="Ma J."/>
        </authorList>
    </citation>
    <scope>NUCLEOTIDE SEQUENCE [LARGE SCALE GENOMIC DNA]</scope>
    <source>
        <strain evidence="7">XZYJT-10</strain>
    </source>
</reference>
<feature type="domain" description="HTH tetR-type" evidence="5">
    <location>
        <begin position="18"/>
        <end position="78"/>
    </location>
</feature>
<dbReference type="InterPro" id="IPR036271">
    <property type="entry name" value="Tet_transcr_reg_TetR-rel_C_sf"/>
</dbReference>
<evidence type="ECO:0000256" key="4">
    <source>
        <dbReference type="PROSITE-ProRule" id="PRU00335"/>
    </source>
</evidence>
<keyword evidence="3" id="KW-0804">Transcription</keyword>
<keyword evidence="7" id="KW-1185">Reference proteome</keyword>
<dbReference type="SUPFAM" id="SSF48498">
    <property type="entry name" value="Tetracyclin repressor-like, C-terminal domain"/>
    <property type="match status" value="1"/>
</dbReference>
<dbReference type="PANTHER" id="PTHR47506:SF1">
    <property type="entry name" value="HTH-TYPE TRANSCRIPTIONAL REGULATOR YJDC"/>
    <property type="match status" value="1"/>
</dbReference>
<dbReference type="SUPFAM" id="SSF46689">
    <property type="entry name" value="Homeodomain-like"/>
    <property type="match status" value="1"/>
</dbReference>
<evidence type="ECO:0000259" key="5">
    <source>
        <dbReference type="PROSITE" id="PS50977"/>
    </source>
</evidence>
<dbReference type="Gene3D" id="1.10.357.10">
    <property type="entry name" value="Tetracycline Repressor, domain 2"/>
    <property type="match status" value="1"/>
</dbReference>
<protein>
    <submittedName>
        <fullName evidence="6">TetR/AcrR family transcriptional regulator</fullName>
    </submittedName>
</protein>
<dbReference type="Pfam" id="PF21993">
    <property type="entry name" value="TetR_C_13_2"/>
    <property type="match status" value="1"/>
</dbReference>
<dbReference type="InterPro" id="IPR054156">
    <property type="entry name" value="YxaF_TetR_C"/>
</dbReference>
<sequence>MVDPSVKSEGARLTARGAATRERIVLAAAELMAVKGVAATTLDEVRVASGTSKSQLYHHFAAKEALVREVVAHQAGVVLERQYRLLRDVSSFAGLRRWRDAVLQRNMLRSGAHGCEIGTLAAELSDTDEAARQALAGHFATWERLLADAFQRMRDNGTLRPDADPATLSVAVMAALQGGYLLAQTAHNAEPMRVALDMALAHVETFRVGTTGL</sequence>
<organism evidence="6 7">
    <name type="scientific">Paractinoplanes rhizophilus</name>
    <dbReference type="NCBI Taxonomy" id="1416877"/>
    <lineage>
        <taxon>Bacteria</taxon>
        <taxon>Bacillati</taxon>
        <taxon>Actinomycetota</taxon>
        <taxon>Actinomycetes</taxon>
        <taxon>Micromonosporales</taxon>
        <taxon>Micromonosporaceae</taxon>
        <taxon>Paractinoplanes</taxon>
    </lineage>
</organism>
<dbReference type="Proteomes" id="UP001596548">
    <property type="component" value="Unassembled WGS sequence"/>
</dbReference>
<gene>
    <name evidence="6" type="ORF">ACFQS1_33880</name>
</gene>
<dbReference type="RefSeq" id="WP_378976096.1">
    <property type="nucleotide sequence ID" value="NZ_JBHTBJ010000041.1"/>
</dbReference>
<keyword evidence="1" id="KW-0805">Transcription regulation</keyword>
<dbReference type="InterPro" id="IPR001647">
    <property type="entry name" value="HTH_TetR"/>
</dbReference>
<keyword evidence="2 4" id="KW-0238">DNA-binding</keyword>
<feature type="DNA-binding region" description="H-T-H motif" evidence="4">
    <location>
        <begin position="41"/>
        <end position="60"/>
    </location>
</feature>
<evidence type="ECO:0000256" key="1">
    <source>
        <dbReference type="ARBA" id="ARBA00023015"/>
    </source>
</evidence>
<name>A0ABW2I282_9ACTN</name>
<evidence type="ECO:0000256" key="3">
    <source>
        <dbReference type="ARBA" id="ARBA00023163"/>
    </source>
</evidence>
<proteinExistence type="predicted"/>
<dbReference type="PRINTS" id="PR00455">
    <property type="entry name" value="HTHTETR"/>
</dbReference>
<dbReference type="PROSITE" id="PS50977">
    <property type="entry name" value="HTH_TETR_2"/>
    <property type="match status" value="1"/>
</dbReference>
<dbReference type="PANTHER" id="PTHR47506">
    <property type="entry name" value="TRANSCRIPTIONAL REGULATORY PROTEIN"/>
    <property type="match status" value="1"/>
</dbReference>
<evidence type="ECO:0000313" key="7">
    <source>
        <dbReference type="Proteomes" id="UP001596548"/>
    </source>
</evidence>